<organism evidence="3 5">
    <name type="scientific">Candidatus Erwinia dacicola</name>
    <dbReference type="NCBI Taxonomy" id="252393"/>
    <lineage>
        <taxon>Bacteria</taxon>
        <taxon>Pseudomonadati</taxon>
        <taxon>Pseudomonadota</taxon>
        <taxon>Gammaproteobacteria</taxon>
        <taxon>Enterobacterales</taxon>
        <taxon>Erwiniaceae</taxon>
        <taxon>Erwinia</taxon>
    </lineage>
</organism>
<evidence type="ECO:0000256" key="1">
    <source>
        <dbReference type="SAM" id="SignalP"/>
    </source>
</evidence>
<evidence type="ECO:0000313" key="6">
    <source>
        <dbReference type="Proteomes" id="UP000244334"/>
    </source>
</evidence>
<dbReference type="GO" id="GO:0009289">
    <property type="term" value="C:pilus"/>
    <property type="evidence" value="ECO:0007669"/>
    <property type="project" value="InterPro"/>
</dbReference>
<keyword evidence="6" id="KW-1185">Reference proteome</keyword>
<dbReference type="EMBL" id="MAYS01000291">
    <property type="protein sequence ID" value="OFC62137.1"/>
    <property type="molecule type" value="Genomic_DNA"/>
</dbReference>
<proteinExistence type="predicted"/>
<reference evidence="3 5" key="1">
    <citation type="submission" date="2016-07" db="EMBL/GenBank/DDBJ databases">
        <authorList>
            <person name="Yuval B."/>
        </authorList>
    </citation>
    <scope>NUCLEOTIDE SEQUENCE [LARGE SCALE GENOMIC DNA]</scope>
    <source>
        <strain evidence="3 5">IL</strain>
    </source>
</reference>
<dbReference type="AlphaFoldDB" id="A0A1E7Z019"/>
<keyword evidence="1" id="KW-0732">Signal</keyword>
<reference evidence="4 6" key="2">
    <citation type="submission" date="2018-04" db="EMBL/GenBank/DDBJ databases">
        <title>Genomes of the Obligate Erwinia dacicola and Facultative Enterobacter sp. OLF Endosymbionts of the Olive Fruit fly, Bactrocera oleae.</title>
        <authorList>
            <person name="Estes A.M."/>
            <person name="Hearn D.J."/>
            <person name="Agarwal S."/>
            <person name="Pierson E.A."/>
            <person name="Dunning-Hotopp J.C."/>
        </authorList>
    </citation>
    <scope>NUCLEOTIDE SEQUENCE [LARGE SCALE GENOMIC DNA]</scope>
    <source>
        <strain evidence="4 6">Oroville</strain>
    </source>
</reference>
<accession>A0A1E7Z019</accession>
<dbReference type="InterPro" id="IPR000259">
    <property type="entry name" value="Adhesion_dom_fimbrial"/>
</dbReference>
<dbReference type="SUPFAM" id="SSF49401">
    <property type="entry name" value="Bacterial adhesins"/>
    <property type="match status" value="1"/>
</dbReference>
<dbReference type="GO" id="GO:0043709">
    <property type="term" value="P:cell adhesion involved in single-species biofilm formation"/>
    <property type="evidence" value="ECO:0007669"/>
    <property type="project" value="TreeGrafter"/>
</dbReference>
<feature type="chain" id="PRO_5033269950" evidence="1">
    <location>
        <begin position="22"/>
        <end position="168"/>
    </location>
</feature>
<feature type="domain" description="Fimbrial-type adhesion" evidence="2">
    <location>
        <begin position="28"/>
        <end position="167"/>
    </location>
</feature>
<evidence type="ECO:0000259" key="2">
    <source>
        <dbReference type="Pfam" id="PF00419"/>
    </source>
</evidence>
<dbReference type="RefSeq" id="WP_070134980.1">
    <property type="nucleotide sequence ID" value="NZ_LJAM02000037.1"/>
</dbReference>
<dbReference type="InterPro" id="IPR050263">
    <property type="entry name" value="Bact_Fimbrial_Adh_Pro"/>
</dbReference>
<dbReference type="PANTHER" id="PTHR33420:SF11">
    <property type="entry name" value="FIMBRIAL-LIKE PROTEIN"/>
    <property type="match status" value="1"/>
</dbReference>
<dbReference type="Proteomes" id="UP000244334">
    <property type="component" value="Unassembled WGS sequence"/>
</dbReference>
<dbReference type="OrthoDB" id="6522787at2"/>
<dbReference type="EMBL" id="LJAM02000037">
    <property type="protein sequence ID" value="RAP72408.1"/>
    <property type="molecule type" value="Genomic_DNA"/>
</dbReference>
<evidence type="ECO:0000313" key="4">
    <source>
        <dbReference type="EMBL" id="RAP72408.1"/>
    </source>
</evidence>
<dbReference type="InterPro" id="IPR036937">
    <property type="entry name" value="Adhesion_dom_fimbrial_sf"/>
</dbReference>
<comment type="caution">
    <text evidence="3">The sequence shown here is derived from an EMBL/GenBank/DDBJ whole genome shotgun (WGS) entry which is preliminary data.</text>
</comment>
<protein>
    <submittedName>
        <fullName evidence="4">Fimbrial family protein</fullName>
    </submittedName>
</protein>
<gene>
    <name evidence="4" type="ORF">ACZ87_00754</name>
    <name evidence="3" type="ORF">BBW68_10655</name>
</gene>
<dbReference type="Proteomes" id="UP000243534">
    <property type="component" value="Unassembled WGS sequence"/>
</dbReference>
<dbReference type="PANTHER" id="PTHR33420">
    <property type="entry name" value="FIMBRIAL SUBUNIT ELFA-RELATED"/>
    <property type="match status" value="1"/>
</dbReference>
<dbReference type="Gene3D" id="2.60.40.1090">
    <property type="entry name" value="Fimbrial-type adhesion domain"/>
    <property type="match status" value="1"/>
</dbReference>
<sequence>MIRYRQWLYAMLLAATGAAVADNGYGKINMRGVVIDAPCSLSPESASLEVDFGQLSSAELRNGRESQSEEFALNLQRCSSVLKNQVRVTFQGTVYSDGLFAVGGGNESVGLILRDCNGQSVLNNQPVAWQRINDGDNKLVFFAAVKGRAPTIDTGAFQAQMLFLIEYN</sequence>
<dbReference type="InterPro" id="IPR008966">
    <property type="entry name" value="Adhesion_dom_sf"/>
</dbReference>
<name>A0A1E7Z019_9GAMM</name>
<feature type="signal peptide" evidence="1">
    <location>
        <begin position="1"/>
        <end position="21"/>
    </location>
</feature>
<evidence type="ECO:0000313" key="5">
    <source>
        <dbReference type="Proteomes" id="UP000243534"/>
    </source>
</evidence>
<evidence type="ECO:0000313" key="3">
    <source>
        <dbReference type="EMBL" id="OFC62137.1"/>
    </source>
</evidence>
<dbReference type="Pfam" id="PF00419">
    <property type="entry name" value="Fimbrial"/>
    <property type="match status" value="1"/>
</dbReference>